<protein>
    <submittedName>
        <fullName evidence="3">Helix-turn-helix transcriptional regulator</fullName>
    </submittedName>
    <submittedName>
        <fullName evidence="2">Transcriptional regulator with XRE-family HTH domain</fullName>
    </submittedName>
</protein>
<dbReference type="Proteomes" id="UP000526625">
    <property type="component" value="Unassembled WGS sequence"/>
</dbReference>
<dbReference type="InterPro" id="IPR010982">
    <property type="entry name" value="Lambda_DNA-bd_dom_sf"/>
</dbReference>
<dbReference type="Gene3D" id="1.10.260.40">
    <property type="entry name" value="lambda repressor-like DNA-binding domains"/>
    <property type="match status" value="1"/>
</dbReference>
<dbReference type="GO" id="GO:0003677">
    <property type="term" value="F:DNA binding"/>
    <property type="evidence" value="ECO:0007669"/>
    <property type="project" value="InterPro"/>
</dbReference>
<dbReference type="CDD" id="cd00093">
    <property type="entry name" value="HTH_XRE"/>
    <property type="match status" value="1"/>
</dbReference>
<dbReference type="AlphaFoldDB" id="A0A6P1CG88"/>
<proteinExistence type="predicted"/>
<evidence type="ECO:0000313" key="5">
    <source>
        <dbReference type="Proteomes" id="UP000526625"/>
    </source>
</evidence>
<keyword evidence="5" id="KW-1185">Reference proteome</keyword>
<accession>A0A6P1CG88</accession>
<organism evidence="3 4">
    <name type="scientific">Rhizobium tropici</name>
    <dbReference type="NCBI Taxonomy" id="398"/>
    <lineage>
        <taxon>Bacteria</taxon>
        <taxon>Pseudomonadati</taxon>
        <taxon>Pseudomonadota</taxon>
        <taxon>Alphaproteobacteria</taxon>
        <taxon>Hyphomicrobiales</taxon>
        <taxon>Rhizobiaceae</taxon>
        <taxon>Rhizobium/Agrobacterium group</taxon>
        <taxon>Rhizobium</taxon>
    </lineage>
</organism>
<reference evidence="2 5" key="2">
    <citation type="submission" date="2020-08" db="EMBL/GenBank/DDBJ databases">
        <title>Genomic Encyclopedia of Type Strains, Phase IV (KMG-V): Genome sequencing to study the core and pangenomes of soil and plant-associated prokaryotes.</title>
        <authorList>
            <person name="Whitman W."/>
        </authorList>
    </citation>
    <scope>NUCLEOTIDE SEQUENCE [LARGE SCALE GENOMIC DNA]</scope>
    <source>
        <strain evidence="2 5">SEMIA 4059</strain>
    </source>
</reference>
<comment type="caution">
    <text evidence="3">The sequence shown here is derived from an EMBL/GenBank/DDBJ whole genome shotgun (WGS) entry which is preliminary data.</text>
</comment>
<name>A0A6P1CG88_RHITR</name>
<gene>
    <name evidence="2" type="ORF">GGD45_002553</name>
    <name evidence="3" type="ORF">GXW80_22820</name>
</gene>
<dbReference type="SMART" id="SM00530">
    <property type="entry name" value="HTH_XRE"/>
    <property type="match status" value="1"/>
</dbReference>
<evidence type="ECO:0000313" key="3">
    <source>
        <dbReference type="EMBL" id="NEV13824.1"/>
    </source>
</evidence>
<evidence type="ECO:0000259" key="1">
    <source>
        <dbReference type="PROSITE" id="PS50943"/>
    </source>
</evidence>
<dbReference type="SUPFAM" id="SSF47413">
    <property type="entry name" value="lambda repressor-like DNA-binding domains"/>
    <property type="match status" value="1"/>
</dbReference>
<dbReference type="Proteomes" id="UP000471190">
    <property type="component" value="Unassembled WGS sequence"/>
</dbReference>
<dbReference type="RefSeq" id="WP_135488172.1">
    <property type="nucleotide sequence ID" value="NZ_JAADZA010000031.1"/>
</dbReference>
<dbReference type="EMBL" id="JACHBF010000006">
    <property type="protein sequence ID" value="MBB6492147.1"/>
    <property type="molecule type" value="Genomic_DNA"/>
</dbReference>
<dbReference type="Pfam" id="PF12844">
    <property type="entry name" value="HTH_19"/>
    <property type="match status" value="1"/>
</dbReference>
<reference evidence="3 4" key="1">
    <citation type="submission" date="2020-02" db="EMBL/GenBank/DDBJ databases">
        <title>Draft genome sequence of Rhizobium tropici.</title>
        <authorList>
            <person name="Khayi S."/>
            <person name="Jemo M."/>
        </authorList>
    </citation>
    <scope>NUCLEOTIDE SEQUENCE [LARGE SCALE GENOMIC DNA]</scope>
    <source>
        <strain evidence="3 4">A12</strain>
    </source>
</reference>
<dbReference type="EMBL" id="JAADZA010000031">
    <property type="protein sequence ID" value="NEV13824.1"/>
    <property type="molecule type" value="Genomic_DNA"/>
</dbReference>
<sequence length="146" mass="16643">MNSRETCEHEGSFSSDGFFMDKKPDVIDVELGLRIRLRREELSITQDVLAEKLRIRPQELEKYECGFQKISASRLLHISEILDVPIMFFFESGSDEALPSKEVLAGFRFGKHHKAVLRTALSAIVDKRLRAKILAFVQSSESGSER</sequence>
<evidence type="ECO:0000313" key="4">
    <source>
        <dbReference type="Proteomes" id="UP000471190"/>
    </source>
</evidence>
<dbReference type="PROSITE" id="PS50943">
    <property type="entry name" value="HTH_CROC1"/>
    <property type="match status" value="1"/>
</dbReference>
<evidence type="ECO:0000313" key="2">
    <source>
        <dbReference type="EMBL" id="MBB6492147.1"/>
    </source>
</evidence>
<feature type="domain" description="HTH cro/C1-type" evidence="1">
    <location>
        <begin position="35"/>
        <end position="89"/>
    </location>
</feature>
<dbReference type="InterPro" id="IPR001387">
    <property type="entry name" value="Cro/C1-type_HTH"/>
</dbReference>